<evidence type="ECO:0000256" key="12">
    <source>
        <dbReference type="ARBA" id="ARBA00023125"/>
    </source>
</evidence>
<keyword evidence="3 15" id="KW-0515">Mutator protein</keyword>
<comment type="similarity">
    <text evidence="2 15">Belongs to the DNA polymerase type-Y family.</text>
</comment>
<dbReference type="PANTHER" id="PTHR11076">
    <property type="entry name" value="DNA REPAIR POLYMERASE UMUC / TRANSFERASE FAMILY MEMBER"/>
    <property type="match status" value="1"/>
</dbReference>
<dbReference type="Pfam" id="PF11799">
    <property type="entry name" value="IMS_C"/>
    <property type="match status" value="1"/>
</dbReference>
<dbReference type="EMBL" id="JACHHN010000005">
    <property type="protein sequence ID" value="MBB5192164.1"/>
    <property type="molecule type" value="Genomic_DNA"/>
</dbReference>
<dbReference type="Gene3D" id="3.30.70.270">
    <property type="match status" value="1"/>
</dbReference>
<keyword evidence="6 15" id="KW-0548">Nucleotidyltransferase</keyword>
<evidence type="ECO:0000256" key="6">
    <source>
        <dbReference type="ARBA" id="ARBA00022695"/>
    </source>
</evidence>
<dbReference type="PROSITE" id="PS50173">
    <property type="entry name" value="UMUC"/>
    <property type="match status" value="1"/>
</dbReference>
<dbReference type="InterPro" id="IPR022880">
    <property type="entry name" value="DNApol_IV"/>
</dbReference>
<dbReference type="SUPFAM" id="SSF56672">
    <property type="entry name" value="DNA/RNA polymerases"/>
    <property type="match status" value="1"/>
</dbReference>
<comment type="subunit">
    <text evidence="15">Monomer.</text>
</comment>
<dbReference type="CDD" id="cd03586">
    <property type="entry name" value="PolY_Pol_IV_kappa"/>
    <property type="match status" value="1"/>
</dbReference>
<evidence type="ECO:0000256" key="8">
    <source>
        <dbReference type="ARBA" id="ARBA00022723"/>
    </source>
</evidence>
<name>A0A840RHW7_9NEIS</name>
<evidence type="ECO:0000256" key="7">
    <source>
        <dbReference type="ARBA" id="ARBA00022705"/>
    </source>
</evidence>
<reference evidence="17 18" key="1">
    <citation type="submission" date="2020-08" db="EMBL/GenBank/DDBJ databases">
        <title>Genomic Encyclopedia of Type Strains, Phase IV (KMG-IV): sequencing the most valuable type-strain genomes for metagenomic binning, comparative biology and taxonomic classification.</title>
        <authorList>
            <person name="Goeker M."/>
        </authorList>
    </citation>
    <scope>NUCLEOTIDE SEQUENCE [LARGE SCALE GENOMIC DNA]</scope>
    <source>
        <strain evidence="17 18">DSM 18233</strain>
    </source>
</reference>
<evidence type="ECO:0000256" key="11">
    <source>
        <dbReference type="ARBA" id="ARBA00022932"/>
    </source>
</evidence>
<sequence length="351" mass="39058">MQRKIIHIDCDCFYASVEMRDNPALRDVPLAIGGAADQRGVVATCNYPARKFGIHSAMATATALKRCPQLVLVPPRFERYREASRAVQRIFADFTDRIEPLSLDEAYLDVTGSAHFQGSATLIAQEIRRRIEAEVGITASAGIAANKLLAKIASDWNKPNGQFVVRPEQVHEFIRDLPVARLWGVGKVTAAKINRMGAMTCADLQTWPLEKLVATFGKFGASLHKQCRGLDERPVERDGRRKSLSVEYTYNQDLPDLAACMEKLPALLEDFGRRFARSGAEEPPHKSFVKIKYHDFTQTTMECVCHQPTAEIFAQLLAQAWPRGGKPVRLLGIGVRYADHPQTGPMSLSLL</sequence>
<feature type="binding site" evidence="15">
    <location>
        <position position="9"/>
    </location>
    <ligand>
        <name>Mg(2+)</name>
        <dbReference type="ChEBI" id="CHEBI:18420"/>
    </ligand>
</feature>
<dbReference type="GO" id="GO:0003684">
    <property type="term" value="F:damaged DNA binding"/>
    <property type="evidence" value="ECO:0007669"/>
    <property type="project" value="InterPro"/>
</dbReference>
<dbReference type="GO" id="GO:0009432">
    <property type="term" value="P:SOS response"/>
    <property type="evidence" value="ECO:0007669"/>
    <property type="project" value="UniProtKB-ARBA"/>
</dbReference>
<dbReference type="GO" id="GO:0005829">
    <property type="term" value="C:cytosol"/>
    <property type="evidence" value="ECO:0007669"/>
    <property type="project" value="TreeGrafter"/>
</dbReference>
<dbReference type="Pfam" id="PF21999">
    <property type="entry name" value="IMS_HHH_1"/>
    <property type="match status" value="1"/>
</dbReference>
<evidence type="ECO:0000313" key="18">
    <source>
        <dbReference type="Proteomes" id="UP000543030"/>
    </source>
</evidence>
<evidence type="ECO:0000256" key="14">
    <source>
        <dbReference type="ARBA" id="ARBA00049244"/>
    </source>
</evidence>
<evidence type="ECO:0000313" key="17">
    <source>
        <dbReference type="EMBL" id="MBB5192164.1"/>
    </source>
</evidence>
<dbReference type="InterPro" id="IPR001126">
    <property type="entry name" value="UmuC"/>
</dbReference>
<dbReference type="PANTHER" id="PTHR11076:SF33">
    <property type="entry name" value="DNA POLYMERASE KAPPA"/>
    <property type="match status" value="1"/>
</dbReference>
<dbReference type="Gene3D" id="3.30.1490.100">
    <property type="entry name" value="DNA polymerase, Y-family, little finger domain"/>
    <property type="match status" value="1"/>
</dbReference>
<keyword evidence="7 15" id="KW-0235">DNA replication</keyword>
<keyword evidence="9 15" id="KW-0227">DNA damage</keyword>
<evidence type="ECO:0000256" key="3">
    <source>
        <dbReference type="ARBA" id="ARBA00022457"/>
    </source>
</evidence>
<proteinExistence type="inferred from homology"/>
<dbReference type="Gene3D" id="3.40.1170.60">
    <property type="match status" value="1"/>
</dbReference>
<keyword evidence="10 15" id="KW-0460">Magnesium</keyword>
<dbReference type="InterPro" id="IPR053848">
    <property type="entry name" value="IMS_HHH_1"/>
</dbReference>
<dbReference type="FunFam" id="1.10.150.20:FF:000019">
    <property type="entry name" value="DNA polymerase IV"/>
    <property type="match status" value="1"/>
</dbReference>
<dbReference type="InterPro" id="IPR043128">
    <property type="entry name" value="Rev_trsase/Diguanyl_cyclase"/>
</dbReference>
<dbReference type="HAMAP" id="MF_01113">
    <property type="entry name" value="DNApol_IV"/>
    <property type="match status" value="1"/>
</dbReference>
<dbReference type="InterPro" id="IPR017961">
    <property type="entry name" value="DNA_pol_Y-fam_little_finger"/>
</dbReference>
<dbReference type="AlphaFoldDB" id="A0A840RHW7"/>
<comment type="function">
    <text evidence="15">Poorly processive, error-prone DNA polymerase involved in untargeted mutagenesis. Copies undamaged DNA at stalled replication forks, which arise in vivo from mismatched or misaligned primer ends. These misaligned primers can be extended by PolIV. Exhibits no 3'-5' exonuclease (proofreading) activity. May be involved in translesional synthesis, in conjunction with the beta clamp from PolIII.</text>
</comment>
<dbReference type="GO" id="GO:0003887">
    <property type="term" value="F:DNA-directed DNA polymerase activity"/>
    <property type="evidence" value="ECO:0007669"/>
    <property type="project" value="UniProtKB-UniRule"/>
</dbReference>
<keyword evidence="12 15" id="KW-0238">DNA-binding</keyword>
<dbReference type="NCBIfam" id="NF002677">
    <property type="entry name" value="PRK02406.1"/>
    <property type="match status" value="1"/>
</dbReference>
<dbReference type="GO" id="GO:0006261">
    <property type="term" value="P:DNA-templated DNA replication"/>
    <property type="evidence" value="ECO:0007669"/>
    <property type="project" value="UniProtKB-UniRule"/>
</dbReference>
<comment type="subcellular location">
    <subcellularLocation>
        <location evidence="1 15">Cytoplasm</location>
    </subcellularLocation>
</comment>
<dbReference type="GO" id="GO:0042276">
    <property type="term" value="P:error-prone translesion synthesis"/>
    <property type="evidence" value="ECO:0007669"/>
    <property type="project" value="TreeGrafter"/>
</dbReference>
<organism evidence="17 18">
    <name type="scientific">Silvimonas terrae</name>
    <dbReference type="NCBI Taxonomy" id="300266"/>
    <lineage>
        <taxon>Bacteria</taxon>
        <taxon>Pseudomonadati</taxon>
        <taxon>Pseudomonadota</taxon>
        <taxon>Betaproteobacteria</taxon>
        <taxon>Neisseriales</taxon>
        <taxon>Chitinibacteraceae</taxon>
        <taxon>Silvimonas</taxon>
    </lineage>
</organism>
<evidence type="ECO:0000259" key="16">
    <source>
        <dbReference type="PROSITE" id="PS50173"/>
    </source>
</evidence>
<keyword evidence="4 15" id="KW-0963">Cytoplasm</keyword>
<dbReference type="SUPFAM" id="SSF100879">
    <property type="entry name" value="Lesion bypass DNA polymerase (Y-family), little finger domain"/>
    <property type="match status" value="1"/>
</dbReference>
<feature type="site" description="Substrate discrimination" evidence="15">
    <location>
        <position position="14"/>
    </location>
</feature>
<evidence type="ECO:0000256" key="1">
    <source>
        <dbReference type="ARBA" id="ARBA00004496"/>
    </source>
</evidence>
<keyword evidence="13 15" id="KW-0234">DNA repair</keyword>
<feature type="active site" evidence="15">
    <location>
        <position position="105"/>
    </location>
</feature>
<dbReference type="FunFam" id="3.40.1170.60:FF:000001">
    <property type="entry name" value="DNA polymerase IV"/>
    <property type="match status" value="1"/>
</dbReference>
<evidence type="ECO:0000256" key="10">
    <source>
        <dbReference type="ARBA" id="ARBA00022842"/>
    </source>
</evidence>
<accession>A0A840RHW7</accession>
<dbReference type="Gene3D" id="1.10.150.20">
    <property type="entry name" value="5' to 3' exonuclease, C-terminal subdomain"/>
    <property type="match status" value="1"/>
</dbReference>
<dbReference type="InterPro" id="IPR036775">
    <property type="entry name" value="DNA_pol_Y-fam_lit_finger_sf"/>
</dbReference>
<dbReference type="GO" id="GO:0000287">
    <property type="term" value="F:magnesium ion binding"/>
    <property type="evidence" value="ECO:0007669"/>
    <property type="project" value="UniProtKB-UniRule"/>
</dbReference>
<comment type="cofactor">
    <cofactor evidence="15">
        <name>Mg(2+)</name>
        <dbReference type="ChEBI" id="CHEBI:18420"/>
    </cofactor>
    <text evidence="15">Binds 2 magnesium ions per subunit.</text>
</comment>
<evidence type="ECO:0000256" key="15">
    <source>
        <dbReference type="HAMAP-Rule" id="MF_01113"/>
    </source>
</evidence>
<comment type="catalytic activity">
    <reaction evidence="14 15">
        <text>DNA(n) + a 2'-deoxyribonucleoside 5'-triphosphate = DNA(n+1) + diphosphate</text>
        <dbReference type="Rhea" id="RHEA:22508"/>
        <dbReference type="Rhea" id="RHEA-COMP:17339"/>
        <dbReference type="Rhea" id="RHEA-COMP:17340"/>
        <dbReference type="ChEBI" id="CHEBI:33019"/>
        <dbReference type="ChEBI" id="CHEBI:61560"/>
        <dbReference type="ChEBI" id="CHEBI:173112"/>
        <dbReference type="EC" id="2.7.7.7"/>
    </reaction>
</comment>
<keyword evidence="8 15" id="KW-0479">Metal-binding</keyword>
<dbReference type="Pfam" id="PF00817">
    <property type="entry name" value="IMS"/>
    <property type="match status" value="1"/>
</dbReference>
<dbReference type="GO" id="GO:0006281">
    <property type="term" value="P:DNA repair"/>
    <property type="evidence" value="ECO:0007669"/>
    <property type="project" value="UniProtKB-UniRule"/>
</dbReference>
<keyword evidence="18" id="KW-1185">Reference proteome</keyword>
<dbReference type="Proteomes" id="UP000543030">
    <property type="component" value="Unassembled WGS sequence"/>
</dbReference>
<keyword evidence="11 15" id="KW-0239">DNA-directed DNA polymerase</keyword>
<feature type="domain" description="UmuC" evidence="16">
    <location>
        <begin position="5"/>
        <end position="186"/>
    </location>
</feature>
<evidence type="ECO:0000256" key="2">
    <source>
        <dbReference type="ARBA" id="ARBA00010945"/>
    </source>
</evidence>
<dbReference type="InterPro" id="IPR043502">
    <property type="entry name" value="DNA/RNA_pol_sf"/>
</dbReference>
<dbReference type="InterPro" id="IPR050116">
    <property type="entry name" value="DNA_polymerase-Y"/>
</dbReference>
<protein>
    <recommendedName>
        <fullName evidence="15">DNA polymerase IV</fullName>
        <shortName evidence="15">Pol IV</shortName>
        <ecNumber evidence="15">2.7.7.7</ecNumber>
    </recommendedName>
</protein>
<evidence type="ECO:0000256" key="4">
    <source>
        <dbReference type="ARBA" id="ARBA00022490"/>
    </source>
</evidence>
<evidence type="ECO:0000256" key="13">
    <source>
        <dbReference type="ARBA" id="ARBA00023204"/>
    </source>
</evidence>
<gene>
    <name evidence="15" type="primary">dinB</name>
    <name evidence="17" type="ORF">HNQ50_002901</name>
</gene>
<dbReference type="EC" id="2.7.7.7" evidence="15"/>
<comment type="caution">
    <text evidence="17">The sequence shown here is derived from an EMBL/GenBank/DDBJ whole genome shotgun (WGS) entry which is preliminary data.</text>
</comment>
<evidence type="ECO:0000256" key="9">
    <source>
        <dbReference type="ARBA" id="ARBA00022763"/>
    </source>
</evidence>
<feature type="binding site" evidence="15">
    <location>
        <position position="104"/>
    </location>
    <ligand>
        <name>Mg(2+)</name>
        <dbReference type="ChEBI" id="CHEBI:18420"/>
    </ligand>
</feature>
<dbReference type="RefSeq" id="WP_184101837.1">
    <property type="nucleotide sequence ID" value="NZ_JACHHN010000005.1"/>
</dbReference>
<evidence type="ECO:0000256" key="5">
    <source>
        <dbReference type="ARBA" id="ARBA00022679"/>
    </source>
</evidence>
<keyword evidence="5 15" id="KW-0808">Transferase</keyword>